<organism evidence="7 8">
    <name type="scientific">Salinivibrio costicola subsp. alcaliphilus</name>
    <dbReference type="NCBI Taxonomy" id="272773"/>
    <lineage>
        <taxon>Bacteria</taxon>
        <taxon>Pseudomonadati</taxon>
        <taxon>Pseudomonadota</taxon>
        <taxon>Gammaproteobacteria</taxon>
        <taxon>Vibrionales</taxon>
        <taxon>Vibrionaceae</taxon>
        <taxon>Salinivibrio</taxon>
    </lineage>
</organism>
<feature type="region of interest" description="Disordered" evidence="5">
    <location>
        <begin position="129"/>
        <end position="154"/>
    </location>
</feature>
<accession>A0ABX3KUF7</accession>
<comment type="similarity">
    <text evidence="2">Belongs to the CpxP/Spy family.</text>
</comment>
<reference evidence="8" key="1">
    <citation type="submission" date="2017-01" db="EMBL/GenBank/DDBJ databases">
        <title>Draft genome of the species Salinivibrio costicola subsp. alcaliphilus.</title>
        <authorList>
            <person name="Lopez-Hermoso C."/>
            <person name="De La Haba R."/>
            <person name="Sanchez-Porro C."/>
            <person name="Ventosa A."/>
        </authorList>
    </citation>
    <scope>NUCLEOTIDE SEQUENCE [LARGE SCALE GENOMIC DNA]</scope>
    <source>
        <strain evidence="8">CBH448</strain>
    </source>
</reference>
<evidence type="ECO:0000256" key="4">
    <source>
        <dbReference type="ARBA" id="ARBA00022764"/>
    </source>
</evidence>
<proteinExistence type="inferred from homology"/>
<evidence type="ECO:0000256" key="6">
    <source>
        <dbReference type="SAM" id="SignalP"/>
    </source>
</evidence>
<dbReference type="PANTHER" id="PTHR38102">
    <property type="entry name" value="PERIPLASMIC CHAPERONE SPY"/>
    <property type="match status" value="1"/>
</dbReference>
<comment type="caution">
    <text evidence="7">The sequence shown here is derived from an EMBL/GenBank/DDBJ whole genome shotgun (WGS) entry which is preliminary data.</text>
</comment>
<evidence type="ECO:0000256" key="5">
    <source>
        <dbReference type="SAM" id="MobiDB-lite"/>
    </source>
</evidence>
<sequence length="154" mass="17679">MKRLTLGLAAALIAIPTLAAPQFGNDTNRGIWQDLDLTEAQQSQLDTLRDTYRDQRLQPRDGFRQKMGALLTQPEFDEAAATELFNAMPQHGRQMHGQGIERARHMHAMMQVLTPEQQEIFLDKMHDQRRHGGWDKEKGKRGQGHHDRRGNCSR</sequence>
<dbReference type="RefSeq" id="WP_077668909.1">
    <property type="nucleotide sequence ID" value="NZ_MUFR01000002.1"/>
</dbReference>
<dbReference type="EMBL" id="MUFR01000002">
    <property type="protein sequence ID" value="OOF35317.1"/>
    <property type="molecule type" value="Genomic_DNA"/>
</dbReference>
<name>A0ABX3KUF7_SALCS</name>
<gene>
    <name evidence="7" type="ORF">BZJ21_00985</name>
</gene>
<evidence type="ECO:0008006" key="9">
    <source>
        <dbReference type="Google" id="ProtNLM"/>
    </source>
</evidence>
<dbReference type="CDD" id="cd09916">
    <property type="entry name" value="CpxP_like"/>
    <property type="match status" value="1"/>
</dbReference>
<evidence type="ECO:0000313" key="7">
    <source>
        <dbReference type="EMBL" id="OOF35317.1"/>
    </source>
</evidence>
<protein>
    <recommendedName>
        <fullName evidence="9">Periplasmic heavy metal sensor</fullName>
    </recommendedName>
</protein>
<feature type="signal peptide" evidence="6">
    <location>
        <begin position="1"/>
        <end position="19"/>
    </location>
</feature>
<keyword evidence="4" id="KW-0574">Periplasm</keyword>
<evidence type="ECO:0000256" key="1">
    <source>
        <dbReference type="ARBA" id="ARBA00004418"/>
    </source>
</evidence>
<comment type="subcellular location">
    <subcellularLocation>
        <location evidence="1">Periplasm</location>
    </subcellularLocation>
</comment>
<feature type="chain" id="PRO_5045186064" description="Periplasmic heavy metal sensor" evidence="6">
    <location>
        <begin position="20"/>
        <end position="154"/>
    </location>
</feature>
<dbReference type="Proteomes" id="UP000189431">
    <property type="component" value="Unassembled WGS sequence"/>
</dbReference>
<evidence type="ECO:0000313" key="8">
    <source>
        <dbReference type="Proteomes" id="UP000189431"/>
    </source>
</evidence>
<dbReference type="PANTHER" id="PTHR38102:SF1">
    <property type="entry name" value="PERIPLASMIC CHAPERONE SPY"/>
    <property type="match status" value="1"/>
</dbReference>
<dbReference type="InterPro" id="IPR052211">
    <property type="entry name" value="Cpx_auxiliary_protein"/>
</dbReference>
<dbReference type="Pfam" id="PF07813">
    <property type="entry name" value="LTXXQ"/>
    <property type="match status" value="1"/>
</dbReference>
<dbReference type="InterPro" id="IPR012899">
    <property type="entry name" value="LTXXQ"/>
</dbReference>
<keyword evidence="8" id="KW-1185">Reference proteome</keyword>
<evidence type="ECO:0000256" key="2">
    <source>
        <dbReference type="ARBA" id="ARBA00008441"/>
    </source>
</evidence>
<keyword evidence="3 6" id="KW-0732">Signal</keyword>
<feature type="compositionally biased region" description="Basic and acidic residues" evidence="5">
    <location>
        <begin position="129"/>
        <end position="140"/>
    </location>
</feature>
<evidence type="ECO:0000256" key="3">
    <source>
        <dbReference type="ARBA" id="ARBA00022729"/>
    </source>
</evidence>
<dbReference type="Gene3D" id="1.20.120.1490">
    <property type="match status" value="1"/>
</dbReference>